<feature type="transmembrane region" description="Helical" evidence="1">
    <location>
        <begin position="50"/>
        <end position="68"/>
    </location>
</feature>
<keyword evidence="1" id="KW-1133">Transmembrane helix</keyword>
<name>A0A1M6CYY1_9FIRM</name>
<dbReference type="RefSeq" id="WP_073025076.1">
    <property type="nucleotide sequence ID" value="NZ_FQZS01000006.1"/>
</dbReference>
<gene>
    <name evidence="2" type="ORF">SAMN02745176_00931</name>
</gene>
<feature type="transmembrane region" description="Helical" evidence="1">
    <location>
        <begin position="115"/>
        <end position="140"/>
    </location>
</feature>
<keyword evidence="1" id="KW-0812">Transmembrane</keyword>
<feature type="transmembrane region" description="Helical" evidence="1">
    <location>
        <begin position="146"/>
        <end position="168"/>
    </location>
</feature>
<dbReference type="STRING" id="1122184.SAMN02745176_00931"/>
<dbReference type="Proteomes" id="UP000184442">
    <property type="component" value="Unassembled WGS sequence"/>
</dbReference>
<evidence type="ECO:0000313" key="2">
    <source>
        <dbReference type="EMBL" id="SHI66232.1"/>
    </source>
</evidence>
<organism evidence="2 3">
    <name type="scientific">Lutispora thermophila DSM 19022</name>
    <dbReference type="NCBI Taxonomy" id="1122184"/>
    <lineage>
        <taxon>Bacteria</taxon>
        <taxon>Bacillati</taxon>
        <taxon>Bacillota</taxon>
        <taxon>Clostridia</taxon>
        <taxon>Lutisporales</taxon>
        <taxon>Lutisporaceae</taxon>
        <taxon>Lutispora</taxon>
    </lineage>
</organism>
<feature type="transmembrane region" description="Helical" evidence="1">
    <location>
        <begin position="205"/>
        <end position="222"/>
    </location>
</feature>
<dbReference type="EMBL" id="FQZS01000006">
    <property type="protein sequence ID" value="SHI66232.1"/>
    <property type="molecule type" value="Genomic_DNA"/>
</dbReference>
<evidence type="ECO:0000256" key="1">
    <source>
        <dbReference type="SAM" id="Phobius"/>
    </source>
</evidence>
<accession>A0A1M6CYY1</accession>
<evidence type="ECO:0000313" key="3">
    <source>
        <dbReference type="Proteomes" id="UP000184442"/>
    </source>
</evidence>
<keyword evidence="1" id="KW-0472">Membrane</keyword>
<evidence type="ECO:0008006" key="4">
    <source>
        <dbReference type="Google" id="ProtNLM"/>
    </source>
</evidence>
<keyword evidence="3" id="KW-1185">Reference proteome</keyword>
<reference evidence="2 3" key="1">
    <citation type="submission" date="2016-11" db="EMBL/GenBank/DDBJ databases">
        <authorList>
            <person name="Jaros S."/>
            <person name="Januszkiewicz K."/>
            <person name="Wedrychowicz H."/>
        </authorList>
    </citation>
    <scope>NUCLEOTIDE SEQUENCE [LARGE SCALE GENOMIC DNA]</scope>
    <source>
        <strain evidence="2 3">DSM 19022</strain>
    </source>
</reference>
<dbReference type="AlphaFoldDB" id="A0A1M6CYY1"/>
<sequence>MRNNLKKELKSVFDVPPPTRKNQFLSQLNYPKTSRMDFIISQLGYIRKRTWILSMLLFIGILDGLYFYKVSNSFIWVVSSILPFISLSSISEIVKSTTYNMKELEMSCKYNFLQICLVRLGVLGATNFMLLIGILILFVGKTDYSFIRLGLYITTPYLLNCYGSLYVINRLKTRMIMYVCCGVTAFVSVLNTLLTIQINEIYTEMYWLFWPMSFIILLLLSAREIVKLIRKMEELQWNLSLTA</sequence>
<protein>
    <recommendedName>
        <fullName evidence="4">ABC-2 family transporter protein</fullName>
    </recommendedName>
</protein>
<dbReference type="OrthoDB" id="9793294at2"/>
<feature type="transmembrane region" description="Helical" evidence="1">
    <location>
        <begin position="74"/>
        <end position="94"/>
    </location>
</feature>
<proteinExistence type="predicted"/>
<feature type="transmembrane region" description="Helical" evidence="1">
    <location>
        <begin position="175"/>
        <end position="199"/>
    </location>
</feature>